<organism evidence="1 2">
    <name type="scientific">Diphasiastrum complanatum</name>
    <name type="common">Issler's clubmoss</name>
    <name type="synonym">Lycopodium complanatum</name>
    <dbReference type="NCBI Taxonomy" id="34168"/>
    <lineage>
        <taxon>Eukaryota</taxon>
        <taxon>Viridiplantae</taxon>
        <taxon>Streptophyta</taxon>
        <taxon>Embryophyta</taxon>
        <taxon>Tracheophyta</taxon>
        <taxon>Lycopodiopsida</taxon>
        <taxon>Lycopodiales</taxon>
        <taxon>Lycopodiaceae</taxon>
        <taxon>Lycopodioideae</taxon>
        <taxon>Diphasiastrum</taxon>
    </lineage>
</organism>
<accession>A0ACC2BRX2</accession>
<evidence type="ECO:0000313" key="2">
    <source>
        <dbReference type="Proteomes" id="UP001162992"/>
    </source>
</evidence>
<sequence length="263" mass="29754">MRKNAGEERRAAFPAKPVGLETRDETDSSLLGGKAITFSSNWIQLQKQFGKGHATLKRKRKLEGSLPDHGIMGNNRTLTRSLVPLSTDCSVTRVLALDCEMVGVGYEGKRNSLARVSLVNLSGNVVYDKNVRPVEFVTDCRTKITGVRVCDLKRGEKFVVVQKEVSELLRGRILVGHALHNDLKVLLLSHPRKDMRDTMTYEHLQSKTGRPQSLKYLADRYLGCKIQENAHSSVEDARAAMFLYNRFKDEWEKHYIRRGGLTK</sequence>
<protein>
    <submittedName>
        <fullName evidence="1">Uncharacterized protein</fullName>
    </submittedName>
</protein>
<evidence type="ECO:0000313" key="1">
    <source>
        <dbReference type="EMBL" id="KAJ7532528.1"/>
    </source>
</evidence>
<keyword evidence="2" id="KW-1185">Reference proteome</keyword>
<name>A0ACC2BRX2_DIPCM</name>
<proteinExistence type="predicted"/>
<dbReference type="Proteomes" id="UP001162992">
    <property type="component" value="Chromosome 13"/>
</dbReference>
<comment type="caution">
    <text evidence="1">The sequence shown here is derived from an EMBL/GenBank/DDBJ whole genome shotgun (WGS) entry which is preliminary data.</text>
</comment>
<gene>
    <name evidence="1" type="ORF">O6H91_13G007800</name>
</gene>
<dbReference type="EMBL" id="CM055104">
    <property type="protein sequence ID" value="KAJ7532528.1"/>
    <property type="molecule type" value="Genomic_DNA"/>
</dbReference>
<reference evidence="2" key="1">
    <citation type="journal article" date="2024" name="Proc. Natl. Acad. Sci. U.S.A.">
        <title>Extraordinary preservation of gene collinearity over three hundred million years revealed in homosporous lycophytes.</title>
        <authorList>
            <person name="Li C."/>
            <person name="Wickell D."/>
            <person name="Kuo L.Y."/>
            <person name="Chen X."/>
            <person name="Nie B."/>
            <person name="Liao X."/>
            <person name="Peng D."/>
            <person name="Ji J."/>
            <person name="Jenkins J."/>
            <person name="Williams M."/>
            <person name="Shu S."/>
            <person name="Plott C."/>
            <person name="Barry K."/>
            <person name="Rajasekar S."/>
            <person name="Grimwood J."/>
            <person name="Han X."/>
            <person name="Sun S."/>
            <person name="Hou Z."/>
            <person name="He W."/>
            <person name="Dai G."/>
            <person name="Sun C."/>
            <person name="Schmutz J."/>
            <person name="Leebens-Mack J.H."/>
            <person name="Li F.W."/>
            <person name="Wang L."/>
        </authorList>
    </citation>
    <scope>NUCLEOTIDE SEQUENCE [LARGE SCALE GENOMIC DNA]</scope>
    <source>
        <strain evidence="2">cv. PW_Plant_1</strain>
    </source>
</reference>